<dbReference type="InterPro" id="IPR002035">
    <property type="entry name" value="VWF_A"/>
</dbReference>
<dbReference type="SMART" id="SM00327">
    <property type="entry name" value="VWA"/>
    <property type="match status" value="1"/>
</dbReference>
<dbReference type="STRING" id="290315.Clim_2292"/>
<dbReference type="SUPFAM" id="SSF53300">
    <property type="entry name" value="vWA-like"/>
    <property type="match status" value="1"/>
</dbReference>
<evidence type="ECO:0000313" key="7">
    <source>
        <dbReference type="Proteomes" id="UP000008841"/>
    </source>
</evidence>
<evidence type="ECO:0000256" key="1">
    <source>
        <dbReference type="ARBA" id="ARBA00022475"/>
    </source>
</evidence>
<keyword evidence="4" id="KW-0472">Membrane</keyword>
<dbReference type="PANTHER" id="PTHR22550">
    <property type="entry name" value="SPORE GERMINATION PROTEIN"/>
    <property type="match status" value="1"/>
</dbReference>
<keyword evidence="2" id="KW-0812">Transmembrane</keyword>
<keyword evidence="3" id="KW-1133">Transmembrane helix</keyword>
<dbReference type="Proteomes" id="UP000008841">
    <property type="component" value="Chromosome"/>
</dbReference>
<dbReference type="PROSITE" id="PS50234">
    <property type="entry name" value="VWFA"/>
    <property type="match status" value="1"/>
</dbReference>
<name>B3EHF3_CHLL2</name>
<dbReference type="Gene3D" id="3.40.50.410">
    <property type="entry name" value="von Willebrand factor, type A domain"/>
    <property type="match status" value="1"/>
</dbReference>
<evidence type="ECO:0000256" key="2">
    <source>
        <dbReference type="ARBA" id="ARBA00022692"/>
    </source>
</evidence>
<evidence type="ECO:0000313" key="6">
    <source>
        <dbReference type="EMBL" id="ACD91315.1"/>
    </source>
</evidence>
<keyword evidence="1" id="KW-1003">Cell membrane</keyword>
<dbReference type="InterPro" id="IPR050768">
    <property type="entry name" value="UPF0353/GerABKA_families"/>
</dbReference>
<dbReference type="AlphaFoldDB" id="B3EHF3"/>
<sequence>MQEWISHIPRIELDEPLWLLLLPLLALAAWWMRRQEQKGRVAAVTFPDVERLRHEGLEAPLLLRRLPEWLRWTALVLGVAAMTRPQLVVKQTVAHSRGIDVILALDISESMQLKDAGGRSRLDAVKSVAREFVTRHSNDRIGVVVFKGKGYTLSPLTLDHRVTGMLIDNVSPDVIRDEGTAVGTAVLIAVNRLRASQSDQKVIILFSDGVSNAGEIDPVTAASFAAAQGIRIYTAGAGSASSASSALDEGELRRVALTAGGRYFRAGTSASLAEAFESIDRLEKSELTSPVTSNKSGMFVQLLLPALFLLLFEAMLSNTRLLRVP</sequence>
<gene>
    <name evidence="6" type="ordered locus">Clim_2292</name>
</gene>
<accession>B3EHF3</accession>
<dbReference type="RefSeq" id="WP_012467180.1">
    <property type="nucleotide sequence ID" value="NC_010803.1"/>
</dbReference>
<evidence type="ECO:0000256" key="3">
    <source>
        <dbReference type="ARBA" id="ARBA00022989"/>
    </source>
</evidence>
<dbReference type="eggNOG" id="COG2304">
    <property type="taxonomic scope" value="Bacteria"/>
</dbReference>
<dbReference type="Pfam" id="PF00092">
    <property type="entry name" value="VWA"/>
    <property type="match status" value="1"/>
</dbReference>
<evidence type="ECO:0000259" key="5">
    <source>
        <dbReference type="PROSITE" id="PS50234"/>
    </source>
</evidence>
<dbReference type="OrthoDB" id="6206554at2"/>
<dbReference type="EMBL" id="CP001097">
    <property type="protein sequence ID" value="ACD91315.1"/>
    <property type="molecule type" value="Genomic_DNA"/>
</dbReference>
<dbReference type="HOGENOM" id="CLU_024570_0_0_10"/>
<organism evidence="6 7">
    <name type="scientific">Chlorobium limicola (strain DSM 245 / NBRC 103803 / 6330)</name>
    <dbReference type="NCBI Taxonomy" id="290315"/>
    <lineage>
        <taxon>Bacteria</taxon>
        <taxon>Pseudomonadati</taxon>
        <taxon>Chlorobiota</taxon>
        <taxon>Chlorobiia</taxon>
        <taxon>Chlorobiales</taxon>
        <taxon>Chlorobiaceae</taxon>
        <taxon>Chlorobium/Pelodictyon group</taxon>
        <taxon>Chlorobium</taxon>
    </lineage>
</organism>
<proteinExistence type="predicted"/>
<dbReference type="InterPro" id="IPR036465">
    <property type="entry name" value="vWFA_dom_sf"/>
</dbReference>
<reference evidence="6 7" key="1">
    <citation type="submission" date="2008-05" db="EMBL/GenBank/DDBJ databases">
        <title>Complete sequence of Chlorobium limicola DSM 245.</title>
        <authorList>
            <consortium name="US DOE Joint Genome Institute"/>
            <person name="Lucas S."/>
            <person name="Copeland A."/>
            <person name="Lapidus A."/>
            <person name="Glavina del Rio T."/>
            <person name="Dalin E."/>
            <person name="Tice H."/>
            <person name="Bruce D."/>
            <person name="Goodwin L."/>
            <person name="Pitluck S."/>
            <person name="Schmutz J."/>
            <person name="Larimer F."/>
            <person name="Land M."/>
            <person name="Hauser L."/>
            <person name="Kyrpides N."/>
            <person name="Ovchinnikova G."/>
            <person name="Zhao F."/>
            <person name="Li T."/>
            <person name="Liu Z."/>
            <person name="Overmann J."/>
            <person name="Bryant D.A."/>
            <person name="Richardson P."/>
        </authorList>
    </citation>
    <scope>NUCLEOTIDE SEQUENCE [LARGE SCALE GENOMIC DNA]</scope>
    <source>
        <strain evidence="7">DSM 245 / NBRC 103803 / 6330</strain>
    </source>
</reference>
<feature type="domain" description="VWFA" evidence="5">
    <location>
        <begin position="100"/>
        <end position="279"/>
    </location>
</feature>
<dbReference type="PANTHER" id="PTHR22550:SF5">
    <property type="entry name" value="LEUCINE ZIPPER PROTEIN 4"/>
    <property type="match status" value="1"/>
</dbReference>
<protein>
    <submittedName>
        <fullName evidence="6">von Willebrand factor type A</fullName>
    </submittedName>
</protein>
<evidence type="ECO:0000256" key="4">
    <source>
        <dbReference type="ARBA" id="ARBA00023136"/>
    </source>
</evidence>
<dbReference type="KEGG" id="cli:Clim_2292"/>